<keyword evidence="12" id="KW-0658">Purine biosynthesis</keyword>
<sequence>MEAFDTYQTPLSSRYASKEMAHLFSPANRFYTWRKLWLNLAIAEKELGLPISDEAIKEMKENLHLDPEQFEIAAEEEKKRRHDVMAHVHTFGQVAPAAAGIIHLGATSCYVTDNADLIFIREALTMLLRKLAVVIDRFATFAERYRALPTLGFTHFQPAQLTTVGKRATLWLQELLWDLRNIKRARDDLGFRGVKGTTGTQASFLALFDGDHGKVEELDRRVTALSGFEYAYPVTSQTYSRKIDIDVLAPLASLGATAHKLATDLRLLANLKEVEEPFESTQIGSSAMAYKRNPMRSERICSLARHLMTIHQNALMTSSVQWFERTLDDSANRRITLPEAFLTADIVLTTLQNVSEGLVVYPKVIARRITQELPFMATENIIMAMVKSGGDRQEAHEKIRVLSHEAAHQVKNLGLENDLIERVRADAYFDPIKGQLEALLDPKSFIGRAPEQVDKFLAEWVRPALADEELKLGVEKGGKAELSVSSHLLHVQLHIVLILTSTRSVLFDMDPFATLQVPDPSQPGPSRQHAARPVSVQPTTSPTNAQVATRKRASHQVLTSQPQQDEQPIYRDIYSHPAAVEYTAAHPRRTIPKFGPYLLLQTLGEGEFGKVKLGLHMQFGEEVAVKLIRRGNIDSAVRMSKVEREIEVLRSLKHPNIVRLYDMIETDKYIGIILEYASGGELFDHILAHRYLREKDACKLFSQLISGVWYIHQKKIVHHFGFANRFEHRSDDLMQTSCGSPCYAAPELVISDGLYVGSAVDIWSYGDNINLLYKYIVNTPLSFPEYISADARDLLSIMLVPDPARRADLPTIMAHRWLAPYAQLFSKSVAELEQAAMELHHQKRLAYQRQMKANEVAAASKVVRSHSARTDTYAGSPSSTSPSGSRSHRYTQQAQPEYLYETSVSQNSSRRAVNSAIVLPTSSPVAHDDPFAPSPSHEVPSISLPVSSSPVADSNLDGDVPMVDAEGAHKVSTPAPSAIAPVKSSPDSKRPKGGFRHTIQVEYGESEPKKERAEVVTGSPQRERPRKQSIDAEKSTENPFLGRLPLCLRLTPKPAAVSSPIEAAPVVSIEVTSPPITPVVSAEQKRAHVQAGSASTGSSSSSKSRHRKGISLDKMGITKMFSSGGEQTNGAVSRSPSQSQAAANGVPVSKDSGTKQVNRRPSSVQVAALPDAKTGPALLSVEAAANGKKNRRNTLTVMVEPFRSTIKQRSKGKSSTLETPMKEKPGVPEKDHVYEPISAVSLHPKPLAKKAMAPPATPQAATASRTDIGAGFVPPGSTWKNQRLPIPASTIKASKVMQWFRSKSKGRVPADISDAEGEKSTVPSDVETVQRGATPSSYSTVNNAVAAAHLATPISEKVRSPVVLSHPQHSASRPPMRPTVHSFTDRMRKQIGGGKVTLRVHHGAVDQTTITTGSPPEVMKHVRTVLEGMGIEIQSESDYKYRCVRHKRKRIGTGMGLGLRDGSGNGLAAFTMVGSATLNGVDKRGLPIPSQSSFGSTGGMLRGLLMRRQSSQVSNSSQAQPSASFDSEAPDAGLAGAPGGSSAEASSPGSLETIYGDYQQDQGDEVRFSVELTRLDRLDDTYSLDIRRLKGNLRSYKFLYDTLRQRADLQR</sequence>
<dbReference type="InterPro" id="IPR017441">
    <property type="entry name" value="Protein_kinase_ATP_BS"/>
</dbReference>
<feature type="compositionally biased region" description="Basic and acidic residues" evidence="21">
    <location>
        <begin position="1021"/>
        <end position="1036"/>
    </location>
</feature>
<comment type="subunit">
    <text evidence="5">Homotetramer. Residues from neighboring subunits contribute catalytic and substrate-binding residues to each active site.</text>
</comment>
<dbReference type="InterPro" id="IPR000719">
    <property type="entry name" value="Prot_kinase_dom"/>
</dbReference>
<evidence type="ECO:0000256" key="7">
    <source>
        <dbReference type="ARBA" id="ARBA00012513"/>
    </source>
</evidence>
<keyword evidence="14 20" id="KW-0067">ATP-binding</keyword>
<feature type="region of interest" description="Disordered" evidence="21">
    <location>
        <begin position="1304"/>
        <end position="1324"/>
    </location>
</feature>
<feature type="compositionally biased region" description="Low complexity" evidence="21">
    <location>
        <begin position="1532"/>
        <end position="1552"/>
    </location>
</feature>
<dbReference type="PROSITE" id="PS50032">
    <property type="entry name" value="KA1"/>
    <property type="match status" value="1"/>
</dbReference>
<dbReference type="InterPro" id="IPR008948">
    <property type="entry name" value="L-Aspartase-like"/>
</dbReference>
<evidence type="ECO:0000256" key="11">
    <source>
        <dbReference type="ARBA" id="ARBA00022741"/>
    </source>
</evidence>
<evidence type="ECO:0000256" key="15">
    <source>
        <dbReference type="ARBA" id="ARBA00023239"/>
    </source>
</evidence>
<evidence type="ECO:0000256" key="17">
    <source>
        <dbReference type="ARBA" id="ARBA00047513"/>
    </source>
</evidence>
<feature type="region of interest" description="Disordered" evidence="21">
    <location>
        <begin position="921"/>
        <end position="1037"/>
    </location>
</feature>
<dbReference type="PROSITE" id="PS00163">
    <property type="entry name" value="FUMARATE_LYASES"/>
    <property type="match status" value="1"/>
</dbReference>
<feature type="region of interest" description="Disordered" evidence="21">
    <location>
        <begin position="1248"/>
        <end position="1276"/>
    </location>
</feature>
<feature type="region of interest" description="Disordered" evidence="21">
    <location>
        <begin position="517"/>
        <end position="545"/>
    </location>
</feature>
<dbReference type="InterPro" id="IPR004769">
    <property type="entry name" value="Pur_lyase"/>
</dbReference>
<dbReference type="FunFam" id="3.30.200.20:FF:000003">
    <property type="entry name" value="Non-specific serine/threonine protein kinase"/>
    <property type="match status" value="1"/>
</dbReference>
<dbReference type="PANTHER" id="PTHR43172:SF1">
    <property type="entry name" value="ADENYLOSUCCINATE LYASE"/>
    <property type="match status" value="1"/>
</dbReference>
<dbReference type="EMBL" id="LUGG01000005">
    <property type="protein sequence ID" value="OBZ74539.1"/>
    <property type="molecule type" value="Genomic_DNA"/>
</dbReference>
<dbReference type="GO" id="GO:0044208">
    <property type="term" value="P:'de novo' AMP biosynthetic process"/>
    <property type="evidence" value="ECO:0007669"/>
    <property type="project" value="UniProtKB-UniPathway"/>
</dbReference>
<dbReference type="CDD" id="cd03302">
    <property type="entry name" value="Adenylsuccinate_lyase_2"/>
    <property type="match status" value="1"/>
</dbReference>
<dbReference type="Gene3D" id="1.10.510.10">
    <property type="entry name" value="Transferase(Phosphotransferase) domain 1"/>
    <property type="match status" value="2"/>
</dbReference>
<evidence type="ECO:0000256" key="16">
    <source>
        <dbReference type="ARBA" id="ARBA00030717"/>
    </source>
</evidence>
<evidence type="ECO:0000256" key="19">
    <source>
        <dbReference type="ARBA" id="ARBA00048679"/>
    </source>
</evidence>
<comment type="pathway">
    <text evidence="2">Purine metabolism; IMP biosynthesis via de novo pathway; 5-amino-1-(5-phospho-D-ribosyl)imidazole-4-carboxamide from 5-amino-1-(5-phospho-D-ribosyl)imidazole-4-carboxylate: step 2/2.</text>
</comment>
<feature type="region of interest" description="Disordered" evidence="21">
    <location>
        <begin position="1083"/>
        <end position="1169"/>
    </location>
</feature>
<feature type="domain" description="Protein kinase" evidence="22">
    <location>
        <begin position="597"/>
        <end position="818"/>
    </location>
</feature>
<reference evidence="24 25" key="1">
    <citation type="submission" date="2016-03" db="EMBL/GenBank/DDBJ databases">
        <title>Whole genome sequencing of Grifola frondosa 9006-11.</title>
        <authorList>
            <person name="Min B."/>
            <person name="Park H."/>
            <person name="Kim J.-G."/>
            <person name="Cho H."/>
            <person name="Oh Y.-L."/>
            <person name="Kong W.-S."/>
            <person name="Choi I.-G."/>
        </authorList>
    </citation>
    <scope>NUCLEOTIDE SEQUENCE [LARGE SCALE GENOMIC DNA]</scope>
    <source>
        <strain evidence="24 25">9006-11</strain>
    </source>
</reference>
<evidence type="ECO:0000256" key="10">
    <source>
        <dbReference type="ARBA" id="ARBA00022679"/>
    </source>
</evidence>
<dbReference type="GO" id="GO:0005829">
    <property type="term" value="C:cytosol"/>
    <property type="evidence" value="ECO:0007669"/>
    <property type="project" value="TreeGrafter"/>
</dbReference>
<evidence type="ECO:0000256" key="21">
    <source>
        <dbReference type="SAM" id="MobiDB-lite"/>
    </source>
</evidence>
<dbReference type="Gene3D" id="1.10.40.30">
    <property type="entry name" value="Fumarase/aspartase (C-terminal domain)"/>
    <property type="match status" value="1"/>
</dbReference>
<dbReference type="Pfam" id="PF10397">
    <property type="entry name" value="ADSL_C"/>
    <property type="match status" value="1"/>
</dbReference>
<dbReference type="STRING" id="5627.A0A1C7MDS5"/>
<dbReference type="NCBIfam" id="TIGR00928">
    <property type="entry name" value="purB"/>
    <property type="match status" value="1"/>
</dbReference>
<dbReference type="Proteomes" id="UP000092993">
    <property type="component" value="Unassembled WGS sequence"/>
</dbReference>
<comment type="similarity">
    <text evidence="4">Belongs to the lyase 1 family. Adenylosuccinate lyase subfamily.</text>
</comment>
<dbReference type="UniPathway" id="UPA00074">
    <property type="reaction ID" value="UER00132"/>
</dbReference>
<feature type="compositionally biased region" description="Low complexity" evidence="21">
    <location>
        <begin position="939"/>
        <end position="951"/>
    </location>
</feature>
<feature type="compositionally biased region" description="Polar residues" evidence="21">
    <location>
        <begin position="1154"/>
        <end position="1165"/>
    </location>
</feature>
<name>A0A1C7MDS5_GRIFR</name>
<keyword evidence="13" id="KW-0418">Kinase</keyword>
<comment type="pathway">
    <text evidence="3">Purine metabolism; AMP biosynthesis via de novo pathway; AMP from IMP: step 2/2.</text>
</comment>
<evidence type="ECO:0000256" key="3">
    <source>
        <dbReference type="ARBA" id="ARBA00004734"/>
    </source>
</evidence>
<feature type="compositionally biased region" description="Polar residues" evidence="21">
    <location>
        <begin position="1120"/>
        <end position="1142"/>
    </location>
</feature>
<evidence type="ECO:0000256" key="6">
    <source>
        <dbReference type="ARBA" id="ARBA00012339"/>
    </source>
</evidence>
<feature type="compositionally biased region" description="Low complexity" evidence="21">
    <location>
        <begin position="875"/>
        <end position="885"/>
    </location>
</feature>
<dbReference type="InterPro" id="IPR020557">
    <property type="entry name" value="Fumarate_lyase_CS"/>
</dbReference>
<keyword evidence="9" id="KW-0723">Serine/threonine-protein kinase</keyword>
<dbReference type="Pfam" id="PF02149">
    <property type="entry name" value="KA1"/>
    <property type="match status" value="1"/>
</dbReference>
<dbReference type="PRINTS" id="PR00149">
    <property type="entry name" value="FUMRATELYASE"/>
</dbReference>
<dbReference type="Pfam" id="PF00069">
    <property type="entry name" value="Pkinase"/>
    <property type="match status" value="2"/>
</dbReference>
<accession>A0A1C7MDS5</accession>
<feature type="binding site" evidence="20">
    <location>
        <position position="626"/>
    </location>
    <ligand>
        <name>ATP</name>
        <dbReference type="ChEBI" id="CHEBI:30616"/>
    </ligand>
</feature>
<organism evidence="24 25">
    <name type="scientific">Grifola frondosa</name>
    <name type="common">Maitake</name>
    <name type="synonym">Polyporus frondosus</name>
    <dbReference type="NCBI Taxonomy" id="5627"/>
    <lineage>
        <taxon>Eukaryota</taxon>
        <taxon>Fungi</taxon>
        <taxon>Dikarya</taxon>
        <taxon>Basidiomycota</taxon>
        <taxon>Agaricomycotina</taxon>
        <taxon>Agaricomycetes</taxon>
        <taxon>Polyporales</taxon>
        <taxon>Grifolaceae</taxon>
        <taxon>Grifola</taxon>
    </lineage>
</organism>
<dbReference type="GO" id="GO:0070626">
    <property type="term" value="F:(S)-2-(5-amino-1-(5-phospho-D-ribosyl)imidazole-4-carboxamido) succinate lyase (fumarate-forming) activity"/>
    <property type="evidence" value="ECO:0007669"/>
    <property type="project" value="TreeGrafter"/>
</dbReference>
<evidence type="ECO:0000256" key="1">
    <source>
        <dbReference type="ARBA" id="ARBA00000598"/>
    </source>
</evidence>
<dbReference type="SUPFAM" id="SSF48557">
    <property type="entry name" value="L-aspartase-like"/>
    <property type="match status" value="1"/>
</dbReference>
<protein>
    <recommendedName>
        <fullName evidence="8">Adenylosuccinate lyase</fullName>
        <ecNumber evidence="7">2.7.11.1</ecNumber>
        <ecNumber evidence="6">4.3.2.2</ecNumber>
    </recommendedName>
    <alternativeName>
        <fullName evidence="16">Adenylosuccinase</fullName>
    </alternativeName>
</protein>
<keyword evidence="25" id="KW-1185">Reference proteome</keyword>
<dbReference type="Gene3D" id="1.20.200.10">
    <property type="entry name" value="Fumarase/aspartase (Central domain)"/>
    <property type="match status" value="1"/>
</dbReference>
<dbReference type="FunFam" id="1.10.40.30:FF:000005">
    <property type="entry name" value="Adenylosuccinate lyase"/>
    <property type="match status" value="1"/>
</dbReference>
<keyword evidence="10" id="KW-0808">Transferase</keyword>
<evidence type="ECO:0000313" key="25">
    <source>
        <dbReference type="Proteomes" id="UP000092993"/>
    </source>
</evidence>
<dbReference type="InterPro" id="IPR011009">
    <property type="entry name" value="Kinase-like_dom_sf"/>
</dbReference>
<feature type="region of interest" description="Disordered" evidence="21">
    <location>
        <begin position="1508"/>
        <end position="1555"/>
    </location>
</feature>
<dbReference type="PANTHER" id="PTHR43172">
    <property type="entry name" value="ADENYLOSUCCINATE LYASE"/>
    <property type="match status" value="1"/>
</dbReference>
<dbReference type="Pfam" id="PF00206">
    <property type="entry name" value="Lyase_1"/>
    <property type="match status" value="1"/>
</dbReference>
<dbReference type="PROSITE" id="PS00107">
    <property type="entry name" value="PROTEIN_KINASE_ATP"/>
    <property type="match status" value="1"/>
</dbReference>
<proteinExistence type="inferred from homology"/>
<comment type="catalytic activity">
    <reaction evidence="18">
        <text>L-threonyl-[protein] + ATP = O-phospho-L-threonyl-[protein] + ADP + H(+)</text>
        <dbReference type="Rhea" id="RHEA:46608"/>
        <dbReference type="Rhea" id="RHEA-COMP:11060"/>
        <dbReference type="Rhea" id="RHEA-COMP:11605"/>
        <dbReference type="ChEBI" id="CHEBI:15378"/>
        <dbReference type="ChEBI" id="CHEBI:30013"/>
        <dbReference type="ChEBI" id="CHEBI:30616"/>
        <dbReference type="ChEBI" id="CHEBI:61977"/>
        <dbReference type="ChEBI" id="CHEBI:456216"/>
        <dbReference type="EC" id="2.7.11.1"/>
    </reaction>
</comment>
<dbReference type="GO" id="GO:0004018">
    <property type="term" value="F:N6-(1,2-dicarboxyethyl)AMP AMP-lyase (fumarate-forming) activity"/>
    <property type="evidence" value="ECO:0007669"/>
    <property type="project" value="InterPro"/>
</dbReference>
<comment type="caution">
    <text evidence="24">The sequence shown here is derived from an EMBL/GenBank/DDBJ whole genome shotgun (WGS) entry which is preliminary data.</text>
</comment>
<gene>
    <name evidence="24" type="primary">ADE13</name>
    <name evidence="24" type="ORF">A0H81_05195</name>
</gene>
<dbReference type="SUPFAM" id="SSF103243">
    <property type="entry name" value="KA1-like"/>
    <property type="match status" value="1"/>
</dbReference>
<dbReference type="PROSITE" id="PS50011">
    <property type="entry name" value="PROTEIN_KINASE_DOM"/>
    <property type="match status" value="1"/>
</dbReference>
<dbReference type="GO" id="GO:0006189">
    <property type="term" value="P:'de novo' IMP biosynthetic process"/>
    <property type="evidence" value="ECO:0007669"/>
    <property type="project" value="UniProtKB-UniPathway"/>
</dbReference>
<evidence type="ECO:0000259" key="22">
    <source>
        <dbReference type="PROSITE" id="PS50011"/>
    </source>
</evidence>
<evidence type="ECO:0000256" key="2">
    <source>
        <dbReference type="ARBA" id="ARBA00004706"/>
    </source>
</evidence>
<feature type="region of interest" description="Disordered" evidence="21">
    <location>
        <begin position="1206"/>
        <end position="1229"/>
    </location>
</feature>
<feature type="domain" description="KA1" evidence="23">
    <location>
        <begin position="1559"/>
        <end position="1609"/>
    </location>
</feature>
<evidence type="ECO:0000256" key="8">
    <source>
        <dbReference type="ARBA" id="ARBA00017058"/>
    </source>
</evidence>
<dbReference type="GO" id="GO:0106310">
    <property type="term" value="F:protein serine kinase activity"/>
    <property type="evidence" value="ECO:0007669"/>
    <property type="project" value="RHEA"/>
</dbReference>
<evidence type="ECO:0000256" key="12">
    <source>
        <dbReference type="ARBA" id="ARBA00022755"/>
    </source>
</evidence>
<comment type="catalytic activity">
    <reaction evidence="1">
        <text>(2S)-2-[5-amino-1-(5-phospho-beta-D-ribosyl)imidazole-4-carboxamido]succinate = 5-amino-1-(5-phospho-beta-D-ribosyl)imidazole-4-carboxamide + fumarate</text>
        <dbReference type="Rhea" id="RHEA:23920"/>
        <dbReference type="ChEBI" id="CHEBI:29806"/>
        <dbReference type="ChEBI" id="CHEBI:58443"/>
        <dbReference type="ChEBI" id="CHEBI:58475"/>
        <dbReference type="EC" id="4.3.2.2"/>
    </reaction>
</comment>
<dbReference type="InterPro" id="IPR022761">
    <property type="entry name" value="Fumarate_lyase_N"/>
</dbReference>
<dbReference type="Gene3D" id="1.10.275.60">
    <property type="match status" value="1"/>
</dbReference>
<evidence type="ECO:0000256" key="13">
    <source>
        <dbReference type="ARBA" id="ARBA00022777"/>
    </source>
</evidence>
<evidence type="ECO:0000256" key="14">
    <source>
        <dbReference type="ARBA" id="ARBA00022840"/>
    </source>
</evidence>
<dbReference type="Gene3D" id="3.30.310.80">
    <property type="entry name" value="Kinase associated domain 1, KA1"/>
    <property type="match status" value="1"/>
</dbReference>
<dbReference type="InterPro" id="IPR001772">
    <property type="entry name" value="KA1_dom"/>
</dbReference>
<evidence type="ECO:0000256" key="4">
    <source>
        <dbReference type="ARBA" id="ARBA00008273"/>
    </source>
</evidence>
<dbReference type="SUPFAM" id="SSF56112">
    <property type="entry name" value="Protein kinase-like (PK-like)"/>
    <property type="match status" value="1"/>
</dbReference>
<evidence type="ECO:0000256" key="18">
    <source>
        <dbReference type="ARBA" id="ARBA00047899"/>
    </source>
</evidence>
<dbReference type="InterPro" id="IPR019468">
    <property type="entry name" value="AdenyloSucc_lyase_C"/>
</dbReference>
<feature type="compositionally biased region" description="Basic and acidic residues" evidence="21">
    <location>
        <begin position="1220"/>
        <end position="1229"/>
    </location>
</feature>
<feature type="region of interest" description="Disordered" evidence="21">
    <location>
        <begin position="858"/>
        <end position="906"/>
    </location>
</feature>
<evidence type="ECO:0000313" key="24">
    <source>
        <dbReference type="EMBL" id="OBZ74539.1"/>
    </source>
</evidence>
<dbReference type="FunFam" id="1.10.275.60:FF:000001">
    <property type="entry name" value="Adenylosuccinate lyase"/>
    <property type="match status" value="1"/>
</dbReference>
<feature type="compositionally biased region" description="Low complexity" evidence="21">
    <location>
        <begin position="1509"/>
        <end position="1524"/>
    </location>
</feature>
<comment type="catalytic activity">
    <reaction evidence="17">
        <text>N(6)-(1,2-dicarboxyethyl)-AMP = fumarate + AMP</text>
        <dbReference type="Rhea" id="RHEA:16853"/>
        <dbReference type="ChEBI" id="CHEBI:29806"/>
        <dbReference type="ChEBI" id="CHEBI:57567"/>
        <dbReference type="ChEBI" id="CHEBI:456215"/>
        <dbReference type="EC" id="4.3.2.2"/>
    </reaction>
</comment>
<dbReference type="InterPro" id="IPR000362">
    <property type="entry name" value="Fumarate_lyase_fam"/>
</dbReference>
<dbReference type="SMART" id="SM00998">
    <property type="entry name" value="ADSL_C"/>
    <property type="match status" value="1"/>
</dbReference>
<evidence type="ECO:0000256" key="5">
    <source>
        <dbReference type="ARBA" id="ARBA00011668"/>
    </source>
</evidence>
<comment type="catalytic activity">
    <reaction evidence="19">
        <text>L-seryl-[protein] + ATP = O-phospho-L-seryl-[protein] + ADP + H(+)</text>
        <dbReference type="Rhea" id="RHEA:17989"/>
        <dbReference type="Rhea" id="RHEA-COMP:9863"/>
        <dbReference type="Rhea" id="RHEA-COMP:11604"/>
        <dbReference type="ChEBI" id="CHEBI:15378"/>
        <dbReference type="ChEBI" id="CHEBI:29999"/>
        <dbReference type="ChEBI" id="CHEBI:30616"/>
        <dbReference type="ChEBI" id="CHEBI:83421"/>
        <dbReference type="ChEBI" id="CHEBI:456216"/>
        <dbReference type="EC" id="2.7.11.1"/>
    </reaction>
</comment>
<evidence type="ECO:0000256" key="9">
    <source>
        <dbReference type="ARBA" id="ARBA00022527"/>
    </source>
</evidence>
<dbReference type="GO" id="GO:0004674">
    <property type="term" value="F:protein serine/threonine kinase activity"/>
    <property type="evidence" value="ECO:0007669"/>
    <property type="project" value="UniProtKB-KW"/>
</dbReference>
<dbReference type="InterPro" id="IPR028375">
    <property type="entry name" value="KA1/Ssp2_C"/>
</dbReference>
<dbReference type="EC" id="2.7.11.1" evidence="7"/>
<dbReference type="UniPathway" id="UPA00075">
    <property type="reaction ID" value="UER00336"/>
</dbReference>
<dbReference type="EC" id="4.3.2.2" evidence="6"/>
<keyword evidence="11 20" id="KW-0547">Nucleotide-binding</keyword>
<dbReference type="FunFam" id="1.10.510.10:FF:000571">
    <property type="entry name" value="Maternal embryonic leucine zipper kinase"/>
    <property type="match status" value="1"/>
</dbReference>
<feature type="compositionally biased region" description="Polar residues" evidence="21">
    <location>
        <begin position="536"/>
        <end position="545"/>
    </location>
</feature>
<dbReference type="OrthoDB" id="406045at2759"/>
<dbReference type="OMA" id="WLAPCAH"/>
<evidence type="ECO:0000259" key="23">
    <source>
        <dbReference type="PROSITE" id="PS50032"/>
    </source>
</evidence>
<dbReference type="GO" id="GO:0005524">
    <property type="term" value="F:ATP binding"/>
    <property type="evidence" value="ECO:0007669"/>
    <property type="project" value="UniProtKB-UniRule"/>
</dbReference>
<feature type="compositionally biased region" description="Low complexity" evidence="21">
    <location>
        <begin position="1091"/>
        <end position="1102"/>
    </location>
</feature>
<evidence type="ECO:0000256" key="20">
    <source>
        <dbReference type="PROSITE-ProRule" id="PRU10141"/>
    </source>
</evidence>
<feature type="compositionally biased region" description="Low complexity" evidence="21">
    <location>
        <begin position="1249"/>
        <end position="1263"/>
    </location>
</feature>
<keyword evidence="15 24" id="KW-0456">Lyase</keyword>